<feature type="transmembrane region" description="Helical" evidence="7">
    <location>
        <begin position="217"/>
        <end position="235"/>
    </location>
</feature>
<keyword evidence="6 7" id="KW-0472">Membrane</keyword>
<evidence type="ECO:0000256" key="2">
    <source>
        <dbReference type="ARBA" id="ARBA00022448"/>
    </source>
</evidence>
<dbReference type="InterPro" id="IPR020846">
    <property type="entry name" value="MFS_dom"/>
</dbReference>
<dbReference type="PANTHER" id="PTHR43414:SF1">
    <property type="entry name" value="PEPTIDE PERMEASE"/>
    <property type="match status" value="1"/>
</dbReference>
<dbReference type="Gene3D" id="1.20.1250.20">
    <property type="entry name" value="MFS general substrate transporter like domains"/>
    <property type="match status" value="1"/>
</dbReference>
<protein>
    <submittedName>
        <fullName evidence="9">MFS transporter</fullName>
    </submittedName>
</protein>
<feature type="transmembrane region" description="Helical" evidence="7">
    <location>
        <begin position="166"/>
        <end position="187"/>
    </location>
</feature>
<feature type="transmembrane region" description="Helical" evidence="7">
    <location>
        <begin position="12"/>
        <end position="36"/>
    </location>
</feature>
<dbReference type="PANTHER" id="PTHR43414">
    <property type="entry name" value="MULTIDRUG RESISTANCE PROTEIN MDTG"/>
    <property type="match status" value="1"/>
</dbReference>
<dbReference type="Pfam" id="PF07690">
    <property type="entry name" value="MFS_1"/>
    <property type="match status" value="1"/>
</dbReference>
<dbReference type="PROSITE" id="PS50850">
    <property type="entry name" value="MFS"/>
    <property type="match status" value="1"/>
</dbReference>
<dbReference type="CDD" id="cd17329">
    <property type="entry name" value="MFS_MdtH_MDR_like"/>
    <property type="match status" value="1"/>
</dbReference>
<evidence type="ECO:0000256" key="6">
    <source>
        <dbReference type="ARBA" id="ARBA00023136"/>
    </source>
</evidence>
<keyword evidence="5 7" id="KW-1133">Transmembrane helix</keyword>
<comment type="subcellular location">
    <subcellularLocation>
        <location evidence="1">Cell membrane</location>
        <topology evidence="1">Multi-pass membrane protein</topology>
    </subcellularLocation>
</comment>
<feature type="domain" description="Major facilitator superfamily (MFS) profile" evidence="8">
    <location>
        <begin position="11"/>
        <end position="397"/>
    </location>
</feature>
<dbReference type="EMBL" id="JAEQNB010000001">
    <property type="protein sequence ID" value="MBL0385214.1"/>
    <property type="molecule type" value="Genomic_DNA"/>
</dbReference>
<feature type="transmembrane region" description="Helical" evidence="7">
    <location>
        <begin position="100"/>
        <end position="116"/>
    </location>
</feature>
<dbReference type="SUPFAM" id="SSF103473">
    <property type="entry name" value="MFS general substrate transporter"/>
    <property type="match status" value="1"/>
</dbReference>
<evidence type="ECO:0000256" key="4">
    <source>
        <dbReference type="ARBA" id="ARBA00022692"/>
    </source>
</evidence>
<evidence type="ECO:0000256" key="1">
    <source>
        <dbReference type="ARBA" id="ARBA00004651"/>
    </source>
</evidence>
<evidence type="ECO:0000313" key="9">
    <source>
        <dbReference type="EMBL" id="MBL0385214.1"/>
    </source>
</evidence>
<evidence type="ECO:0000313" key="10">
    <source>
        <dbReference type="Proteomes" id="UP000602284"/>
    </source>
</evidence>
<sequence length="413" mass="44379">MEGKLSSLHPVAWLVVVGTFLSRGVYFMTIPFLAIYLHDVQGLEASSVGAILGAGLLVGTVSSFVGGWLSDRWGRFPVMVGSVLAMVLVFVGFALATETWVFLVCSMLNGLFRNLFEPAARALLADVTPQEQHLRVFSVRYFAINLGASLGPLVGVYAGSTVSTTPFTMTAGVYLLYGTLISCAMIGKKQSVRPAAQDLPKKVTVREALRVVLRDRVFRNLLIGQAFVCTAYSHLDSTLGQYLGVSPDFSNGVQWFSYLLVANAVGVLVLQAPVSKWASRFSPMRAVTLGGVSFVLSLVCFGVFQSLWLLIFGMLLFTVGEILCFVVSEVAVADLAPEGLRGVYFGATGLQFLGQSLGPWAGGLLLDGFGYDHGAVVFGILAGLTLLALPFYRAGEKSLRKGDLEHEPYTSTL</sequence>
<evidence type="ECO:0000259" key="8">
    <source>
        <dbReference type="PROSITE" id="PS50850"/>
    </source>
</evidence>
<keyword evidence="3" id="KW-1003">Cell membrane</keyword>
<dbReference type="InterPro" id="IPR011701">
    <property type="entry name" value="MFS"/>
</dbReference>
<feature type="transmembrane region" description="Helical" evidence="7">
    <location>
        <begin position="76"/>
        <end position="94"/>
    </location>
</feature>
<keyword evidence="10" id="KW-1185">Reference proteome</keyword>
<keyword evidence="4 7" id="KW-0812">Transmembrane</keyword>
<name>A0ABS1J4K6_9BACL</name>
<comment type="caution">
    <text evidence="9">The sequence shown here is derived from an EMBL/GenBank/DDBJ whole genome shotgun (WGS) entry which is preliminary data.</text>
</comment>
<feature type="transmembrane region" description="Helical" evidence="7">
    <location>
        <begin position="286"/>
        <end position="304"/>
    </location>
</feature>
<evidence type="ECO:0000256" key="5">
    <source>
        <dbReference type="ARBA" id="ARBA00022989"/>
    </source>
</evidence>
<feature type="transmembrane region" description="Helical" evidence="7">
    <location>
        <begin position="137"/>
        <end position="160"/>
    </location>
</feature>
<reference evidence="9 10" key="1">
    <citation type="submission" date="2021-01" db="EMBL/GenBank/DDBJ databases">
        <title>Tumebacillus sp. strain ITR2 16S ribosomal RNA gene Genome sequencing and assembly.</title>
        <authorList>
            <person name="Kang M."/>
        </authorList>
    </citation>
    <scope>NUCLEOTIDE SEQUENCE [LARGE SCALE GENOMIC DNA]</scope>
    <source>
        <strain evidence="9 10">ITR2</strain>
    </source>
</reference>
<evidence type="ECO:0000256" key="3">
    <source>
        <dbReference type="ARBA" id="ARBA00022475"/>
    </source>
</evidence>
<feature type="transmembrane region" description="Helical" evidence="7">
    <location>
        <begin position="373"/>
        <end position="392"/>
    </location>
</feature>
<evidence type="ECO:0000256" key="7">
    <source>
        <dbReference type="SAM" id="Phobius"/>
    </source>
</evidence>
<feature type="transmembrane region" description="Helical" evidence="7">
    <location>
        <begin position="48"/>
        <end position="69"/>
    </location>
</feature>
<feature type="transmembrane region" description="Helical" evidence="7">
    <location>
        <begin position="255"/>
        <end position="274"/>
    </location>
</feature>
<keyword evidence="2" id="KW-0813">Transport</keyword>
<dbReference type="Proteomes" id="UP000602284">
    <property type="component" value="Unassembled WGS sequence"/>
</dbReference>
<gene>
    <name evidence="9" type="ORF">JJB07_01030</name>
</gene>
<dbReference type="RefSeq" id="WP_201630385.1">
    <property type="nucleotide sequence ID" value="NZ_JAEQNB010000001.1"/>
</dbReference>
<proteinExistence type="predicted"/>
<accession>A0ABS1J4K6</accession>
<dbReference type="InterPro" id="IPR036259">
    <property type="entry name" value="MFS_trans_sf"/>
</dbReference>
<organism evidence="9 10">
    <name type="scientific">Tumebacillus amylolyticus</name>
    <dbReference type="NCBI Taxonomy" id="2801339"/>
    <lineage>
        <taxon>Bacteria</taxon>
        <taxon>Bacillati</taxon>
        <taxon>Bacillota</taxon>
        <taxon>Bacilli</taxon>
        <taxon>Bacillales</taxon>
        <taxon>Alicyclobacillaceae</taxon>
        <taxon>Tumebacillus</taxon>
    </lineage>
</organism>